<dbReference type="InterPro" id="IPR051782">
    <property type="entry name" value="ABC_Transporter_VariousFunc"/>
</dbReference>
<proteinExistence type="predicted"/>
<accession>A0A7M2RKM1</accession>
<organism evidence="6 7">
    <name type="scientific">Blautia liquoris</name>
    <dbReference type="NCBI Taxonomy" id="2779518"/>
    <lineage>
        <taxon>Bacteria</taxon>
        <taxon>Bacillati</taxon>
        <taxon>Bacillota</taxon>
        <taxon>Clostridia</taxon>
        <taxon>Lachnospirales</taxon>
        <taxon>Lachnospiraceae</taxon>
        <taxon>Blautia</taxon>
    </lineage>
</organism>
<keyword evidence="3 6" id="KW-0067">ATP-binding</keyword>
<evidence type="ECO:0000256" key="2">
    <source>
        <dbReference type="ARBA" id="ARBA00022741"/>
    </source>
</evidence>
<evidence type="ECO:0000256" key="3">
    <source>
        <dbReference type="ARBA" id="ARBA00022840"/>
    </source>
</evidence>
<evidence type="ECO:0000256" key="1">
    <source>
        <dbReference type="ARBA" id="ARBA00022448"/>
    </source>
</evidence>
<dbReference type="PROSITE" id="PS50893">
    <property type="entry name" value="ABC_TRANSPORTER_2"/>
    <property type="match status" value="1"/>
</dbReference>
<reference evidence="6 7" key="1">
    <citation type="submission" date="2020-10" db="EMBL/GenBank/DDBJ databases">
        <title>Blautia liquoris sp.nov., isolated from the mud in a fermentation cellar used for the production of Chinese strong-flavoured liquor.</title>
        <authorList>
            <person name="Lu L."/>
        </authorList>
    </citation>
    <scope>NUCLEOTIDE SEQUENCE [LARGE SCALE GENOMIC DNA]</scope>
    <source>
        <strain evidence="6 7">LZLJ-3</strain>
    </source>
</reference>
<feature type="domain" description="ABC transporter" evidence="5">
    <location>
        <begin position="2"/>
        <end position="273"/>
    </location>
</feature>
<name>A0A7M2RKM1_9FIRM</name>
<feature type="transmembrane region" description="Helical" evidence="4">
    <location>
        <begin position="282"/>
        <end position="302"/>
    </location>
</feature>
<keyword evidence="7" id="KW-1185">Reference proteome</keyword>
<dbReference type="EMBL" id="CP063304">
    <property type="protein sequence ID" value="QOV20883.1"/>
    <property type="molecule type" value="Genomic_DNA"/>
</dbReference>
<dbReference type="AlphaFoldDB" id="A0A7M2RKM1"/>
<evidence type="ECO:0000259" key="5">
    <source>
        <dbReference type="PROSITE" id="PS50893"/>
    </source>
</evidence>
<dbReference type="Gene3D" id="3.40.50.300">
    <property type="entry name" value="P-loop containing nucleotide triphosphate hydrolases"/>
    <property type="match status" value="1"/>
</dbReference>
<dbReference type="InterPro" id="IPR003439">
    <property type="entry name" value="ABC_transporter-like_ATP-bd"/>
</dbReference>
<feature type="transmembrane region" description="Helical" evidence="4">
    <location>
        <begin position="241"/>
        <end position="261"/>
    </location>
</feature>
<dbReference type="SUPFAM" id="SSF52540">
    <property type="entry name" value="P-loop containing nucleoside triphosphate hydrolases"/>
    <property type="match status" value="1"/>
</dbReference>
<keyword evidence="2" id="KW-0547">Nucleotide-binding</keyword>
<feature type="transmembrane region" description="Helical" evidence="4">
    <location>
        <begin position="308"/>
        <end position="328"/>
    </location>
</feature>
<evidence type="ECO:0000256" key="4">
    <source>
        <dbReference type="SAM" id="Phobius"/>
    </source>
</evidence>
<evidence type="ECO:0000313" key="7">
    <source>
        <dbReference type="Proteomes" id="UP000593601"/>
    </source>
</evidence>
<feature type="transmembrane region" description="Helical" evidence="4">
    <location>
        <begin position="165"/>
        <end position="188"/>
    </location>
</feature>
<evidence type="ECO:0000313" key="6">
    <source>
        <dbReference type="EMBL" id="QOV20883.1"/>
    </source>
</evidence>
<dbReference type="PANTHER" id="PTHR42939">
    <property type="entry name" value="ABC TRANSPORTER ATP-BINDING PROTEIN ALBC-RELATED"/>
    <property type="match status" value="1"/>
</dbReference>
<keyword evidence="4" id="KW-0812">Transmembrane</keyword>
<keyword evidence="4" id="KW-1133">Transmembrane helix</keyword>
<dbReference type="Pfam" id="PF00005">
    <property type="entry name" value="ABC_tran"/>
    <property type="match status" value="1"/>
</dbReference>
<dbReference type="Proteomes" id="UP000593601">
    <property type="component" value="Chromosome"/>
</dbReference>
<feature type="transmembrane region" description="Helical" evidence="4">
    <location>
        <begin position="209"/>
        <end position="229"/>
    </location>
</feature>
<dbReference type="GO" id="GO:0005524">
    <property type="term" value="F:ATP binding"/>
    <property type="evidence" value="ECO:0007669"/>
    <property type="project" value="UniProtKB-KW"/>
</dbReference>
<dbReference type="PANTHER" id="PTHR42939:SF1">
    <property type="entry name" value="ABC TRANSPORTER ATP-BINDING PROTEIN ALBC-RELATED"/>
    <property type="match status" value="1"/>
</dbReference>
<dbReference type="GO" id="GO:0016887">
    <property type="term" value="F:ATP hydrolysis activity"/>
    <property type="evidence" value="ECO:0007669"/>
    <property type="project" value="InterPro"/>
</dbReference>
<dbReference type="InterPro" id="IPR027417">
    <property type="entry name" value="P-loop_NTPase"/>
</dbReference>
<protein>
    <submittedName>
        <fullName evidence="6">ABC transporter ATP-binding protein</fullName>
    </submittedName>
</protein>
<keyword evidence="1" id="KW-0813">Transport</keyword>
<sequence>MLEINHFSKTYKGAKKAVDNLTLTVEPGDIYVFIGHNGAGKSTTMRAIAGILDFEEGDIRIDGMSIKSQPLECKSIFAYIPDNPDLYEHLTGIGYLNFIGDIFGLSAKSREQDIRKYGDEFEITANTVTGVMMAILLSGGLMLLGPDKLAEILKEPAAAKYMLQASPYAAAAFLGMCCTTMASVSLEGKSLWILQSMPVNMKDIMNSKILVNLTATVPGALISATMLVIGMKPGLAGGVVYYLLLLAFGVGTAVWGLLINLMIPNYEWESETQVVKQSLPAFLGMFPLMLLGVLLGAVAAVLPVDYRLTGLGVSLLLFGGSYILYLYMMKKYKKMPV</sequence>
<feature type="transmembrane region" description="Helical" evidence="4">
    <location>
        <begin position="123"/>
        <end position="145"/>
    </location>
</feature>
<keyword evidence="4" id="KW-0472">Membrane</keyword>
<dbReference type="KEGG" id="bliq:INP51_01700"/>
<gene>
    <name evidence="6" type="ORF">INP51_01700</name>
</gene>